<feature type="coiled-coil region" evidence="1">
    <location>
        <begin position="302"/>
        <end position="329"/>
    </location>
</feature>
<accession>A0A8S1KTQ0</accession>
<evidence type="ECO:0000313" key="3">
    <source>
        <dbReference type="EMBL" id="CAD8058618.1"/>
    </source>
</evidence>
<reference evidence="3" key="1">
    <citation type="submission" date="2021-01" db="EMBL/GenBank/DDBJ databases">
        <authorList>
            <consortium name="Genoscope - CEA"/>
            <person name="William W."/>
        </authorList>
    </citation>
    <scope>NUCLEOTIDE SEQUENCE</scope>
</reference>
<evidence type="ECO:0000256" key="1">
    <source>
        <dbReference type="SAM" id="Coils"/>
    </source>
</evidence>
<proteinExistence type="predicted"/>
<name>A0A8S1KTQ0_PARPR</name>
<feature type="region of interest" description="Disordered" evidence="2">
    <location>
        <begin position="625"/>
        <end position="644"/>
    </location>
</feature>
<dbReference type="EMBL" id="CAJJDM010000026">
    <property type="protein sequence ID" value="CAD8058618.1"/>
    <property type="molecule type" value="Genomic_DNA"/>
</dbReference>
<dbReference type="Proteomes" id="UP000688137">
    <property type="component" value="Unassembled WGS sequence"/>
</dbReference>
<protein>
    <submittedName>
        <fullName evidence="3">Uncharacterized protein</fullName>
    </submittedName>
</protein>
<evidence type="ECO:0000313" key="4">
    <source>
        <dbReference type="Proteomes" id="UP000688137"/>
    </source>
</evidence>
<gene>
    <name evidence="3" type="ORF">PPRIM_AZ9-3.1.T0270312</name>
</gene>
<organism evidence="3 4">
    <name type="scientific">Paramecium primaurelia</name>
    <dbReference type="NCBI Taxonomy" id="5886"/>
    <lineage>
        <taxon>Eukaryota</taxon>
        <taxon>Sar</taxon>
        <taxon>Alveolata</taxon>
        <taxon>Ciliophora</taxon>
        <taxon>Intramacronucleata</taxon>
        <taxon>Oligohymenophorea</taxon>
        <taxon>Peniculida</taxon>
        <taxon>Parameciidae</taxon>
        <taxon>Paramecium</taxon>
    </lineage>
</organism>
<keyword evidence="1" id="KW-0175">Coiled coil</keyword>
<keyword evidence="4" id="KW-1185">Reference proteome</keyword>
<sequence>MSLIHNFVQQVLLFKGTYDDALLEVQSFIAQLLCSLFDVKKNQELLVFNACIKRTDQVLINLHDYFIDVSPPIKCIFRDGPYNQEGFINSDDEVQQTVLPSSNKLRQSTNPVLQESILAIDEKVRMRDELIQKMTIGYLKDVQHLREMFVRKDLFPNEEIFDASYYDYTNTLDPIIRQFIYNKILDVTQQFRLQIQRLTQSNQKYLSEIEKLKQLVKKIIGSAEIESQIKAILQIDKDLYRFWKGVQEVIGTQQIFEIFEKRKQGYGIDYVLIDRCINNSQASGRIYQEFKSQLEEQQLKFTEQLTREMNMKKKEIDELKYLLQDQEEQKKVDFLKVKTYIKSSVEQIYEIKFNTYRDQQRQNLQEALDLISNKDQQIWIRKCIKGHALYKWIYLAKIKKLLNQKNTRRALSNDRSCKSTNVYGLRDNRINILKQEFKNQNQTLIETQLNMLESQGELQTLKSNYTNLKYNFDMQLSTRIATQQTNVQLENIVEYFNKIFKFVKNKVGLNYLEINLKNSKYFLDKVDLHLKQFEQKISSLKVQDYDMLHELVQQLAKRQIMYKKMYSNVDVNAFTMTDIYDINKPLQDAACELNSYMLLKNEQLKQTDYDNQLIEMELEQAEKQFQQEELEKELQKQQEKDEEEEEIGIVQQIEEQIQDSQNVEPTNNISFNKKMKGLLQDSQQAEFEHKYNSSQYKRRKSLIRTEQNEFQQYKSIETNHRIKMKNQIQQTNVSIDCTKCYNDIFERMNPEFQQKQEEVKSQCMMQISKSKFFQTKQHTMATILTQQNVIRMQSARIKRTDRFQMNQALPSQPYRPKSKNERSITFKGERAQIIITPKSVPITQRQFKLAK</sequence>
<dbReference type="OMA" id="HALYKWI"/>
<evidence type="ECO:0000256" key="2">
    <source>
        <dbReference type="SAM" id="MobiDB-lite"/>
    </source>
</evidence>
<dbReference type="AlphaFoldDB" id="A0A8S1KTQ0"/>
<comment type="caution">
    <text evidence="3">The sequence shown here is derived from an EMBL/GenBank/DDBJ whole genome shotgun (WGS) entry which is preliminary data.</text>
</comment>